<keyword evidence="9" id="KW-0445">Lipid transport</keyword>
<dbReference type="GO" id="GO:0016887">
    <property type="term" value="F:ATP hydrolysis activity"/>
    <property type="evidence" value="ECO:0007669"/>
    <property type="project" value="InterPro"/>
</dbReference>
<dbReference type="InterPro" id="IPR027417">
    <property type="entry name" value="P-loop_NTPase"/>
</dbReference>
<protein>
    <submittedName>
        <fullName evidence="14">Lipid A export permease/ATP-binding protein MsbA</fullName>
    </submittedName>
</protein>
<dbReference type="Proteomes" id="UP001169760">
    <property type="component" value="Unassembled WGS sequence"/>
</dbReference>
<feature type="domain" description="ABC transmembrane type-1" evidence="13">
    <location>
        <begin position="28"/>
        <end position="317"/>
    </location>
</feature>
<evidence type="ECO:0000256" key="4">
    <source>
        <dbReference type="ARBA" id="ARBA00022692"/>
    </source>
</evidence>
<evidence type="ECO:0000256" key="5">
    <source>
        <dbReference type="ARBA" id="ARBA00022741"/>
    </source>
</evidence>
<dbReference type="Gene3D" id="1.20.1560.10">
    <property type="entry name" value="ABC transporter type 1, transmembrane domain"/>
    <property type="match status" value="1"/>
</dbReference>
<dbReference type="GO" id="GO:0034040">
    <property type="term" value="F:ATPase-coupled lipid transmembrane transporter activity"/>
    <property type="evidence" value="ECO:0007669"/>
    <property type="project" value="InterPro"/>
</dbReference>
<reference evidence="14" key="1">
    <citation type="submission" date="2023-07" db="EMBL/GenBank/DDBJ databases">
        <title>Genome content predicts the carbon catabolic preferences of heterotrophic bacteria.</title>
        <authorList>
            <person name="Gralka M."/>
        </authorList>
    </citation>
    <scope>NUCLEOTIDE SEQUENCE</scope>
    <source>
        <strain evidence="14">I3M17_2</strain>
    </source>
</reference>
<feature type="domain" description="ABC transporter" evidence="12">
    <location>
        <begin position="349"/>
        <end position="583"/>
    </location>
</feature>
<evidence type="ECO:0000259" key="13">
    <source>
        <dbReference type="PROSITE" id="PS50929"/>
    </source>
</evidence>
<organism evidence="14 15">
    <name type="scientific">Saccharophagus degradans</name>
    <dbReference type="NCBI Taxonomy" id="86304"/>
    <lineage>
        <taxon>Bacteria</taxon>
        <taxon>Pseudomonadati</taxon>
        <taxon>Pseudomonadota</taxon>
        <taxon>Gammaproteobacteria</taxon>
        <taxon>Cellvibrionales</taxon>
        <taxon>Cellvibrionaceae</taxon>
        <taxon>Saccharophagus</taxon>
    </lineage>
</organism>
<keyword evidence="3" id="KW-1003">Cell membrane</keyword>
<dbReference type="EMBL" id="JAUOPB010000009">
    <property type="protein sequence ID" value="MDO6423472.1"/>
    <property type="molecule type" value="Genomic_DNA"/>
</dbReference>
<gene>
    <name evidence="14" type="primary">msbA</name>
    <name evidence="14" type="ORF">Q4521_13410</name>
</gene>
<dbReference type="CDD" id="cd18552">
    <property type="entry name" value="ABC_6TM_MsbA_like"/>
    <property type="match status" value="1"/>
</dbReference>
<keyword evidence="6" id="KW-0067">ATP-binding</keyword>
<feature type="transmembrane region" description="Helical" evidence="11">
    <location>
        <begin position="264"/>
        <end position="284"/>
    </location>
</feature>
<dbReference type="InterPro" id="IPR036640">
    <property type="entry name" value="ABC1_TM_sf"/>
</dbReference>
<proteinExistence type="predicted"/>
<dbReference type="InterPro" id="IPR011527">
    <property type="entry name" value="ABC1_TM_dom"/>
</dbReference>
<evidence type="ECO:0000256" key="2">
    <source>
        <dbReference type="ARBA" id="ARBA00022448"/>
    </source>
</evidence>
<dbReference type="InterPro" id="IPR003593">
    <property type="entry name" value="AAA+_ATPase"/>
</dbReference>
<dbReference type="Pfam" id="PF00664">
    <property type="entry name" value="ABC_membrane"/>
    <property type="match status" value="1"/>
</dbReference>
<dbReference type="RefSeq" id="WP_303493139.1">
    <property type="nucleotide sequence ID" value="NZ_JAUOPB010000009.1"/>
</dbReference>
<keyword evidence="2" id="KW-0813">Transport</keyword>
<evidence type="ECO:0000256" key="11">
    <source>
        <dbReference type="SAM" id="Phobius"/>
    </source>
</evidence>
<dbReference type="InterPro" id="IPR039421">
    <property type="entry name" value="Type_1_exporter"/>
</dbReference>
<feature type="transmembrane region" description="Helical" evidence="11">
    <location>
        <begin position="93"/>
        <end position="110"/>
    </location>
</feature>
<dbReference type="GO" id="GO:0015421">
    <property type="term" value="F:ABC-type oligopeptide transporter activity"/>
    <property type="evidence" value="ECO:0007669"/>
    <property type="project" value="TreeGrafter"/>
</dbReference>
<dbReference type="SMART" id="SM00382">
    <property type="entry name" value="AAA"/>
    <property type="match status" value="1"/>
</dbReference>
<dbReference type="SUPFAM" id="SSF52540">
    <property type="entry name" value="P-loop containing nucleoside triphosphate hydrolases"/>
    <property type="match status" value="1"/>
</dbReference>
<dbReference type="InterPro" id="IPR017871">
    <property type="entry name" value="ABC_transporter-like_CS"/>
</dbReference>
<evidence type="ECO:0000256" key="6">
    <source>
        <dbReference type="ARBA" id="ARBA00022840"/>
    </source>
</evidence>
<feature type="transmembrane region" description="Helical" evidence="11">
    <location>
        <begin position="179"/>
        <end position="199"/>
    </location>
</feature>
<name>A0AAW7X9D1_9GAMM</name>
<evidence type="ECO:0000256" key="7">
    <source>
        <dbReference type="ARBA" id="ARBA00022967"/>
    </source>
</evidence>
<accession>A0AAW7X9D1</accession>
<dbReference type="PANTHER" id="PTHR43394">
    <property type="entry name" value="ATP-DEPENDENT PERMEASE MDL1, MITOCHONDRIAL"/>
    <property type="match status" value="1"/>
</dbReference>
<evidence type="ECO:0000256" key="3">
    <source>
        <dbReference type="ARBA" id="ARBA00022475"/>
    </source>
</evidence>
<evidence type="ECO:0000313" key="14">
    <source>
        <dbReference type="EMBL" id="MDO6423472.1"/>
    </source>
</evidence>
<dbReference type="Gene3D" id="3.40.50.300">
    <property type="entry name" value="P-loop containing nucleotide triphosphate hydrolases"/>
    <property type="match status" value="1"/>
</dbReference>
<dbReference type="PANTHER" id="PTHR43394:SF1">
    <property type="entry name" value="ATP-BINDING CASSETTE SUB-FAMILY B MEMBER 10, MITOCHONDRIAL"/>
    <property type="match status" value="1"/>
</dbReference>
<dbReference type="InterPro" id="IPR003439">
    <property type="entry name" value="ABC_transporter-like_ATP-bd"/>
</dbReference>
<dbReference type="FunFam" id="3.40.50.300:FF:000218">
    <property type="entry name" value="Multidrug ABC transporter ATP-binding protein"/>
    <property type="match status" value="1"/>
</dbReference>
<dbReference type="PROSITE" id="PS00211">
    <property type="entry name" value="ABC_TRANSPORTER_1"/>
    <property type="match status" value="1"/>
</dbReference>
<evidence type="ECO:0000259" key="12">
    <source>
        <dbReference type="PROSITE" id="PS50893"/>
    </source>
</evidence>
<dbReference type="NCBIfam" id="TIGR02203">
    <property type="entry name" value="MsbA_lipidA"/>
    <property type="match status" value="1"/>
</dbReference>
<sequence>MSTPAKPTSVESYKRLLSYAFKYKAYFIISFIGFGVFAAMEAQLVYILKFFLERLDGLQSEPVMWLSAEATSSMWFVPIAVIVLSIIRGFGSYFGNFYMSLVGLNVITNLRRQIFSQMIYLPQSFYDTKNSGELISLLVYNIEQVTGSVTNAVKTLFRDGMLVIFFLAKMLTINWKLTLAFICVAPILGGLMYIASRYFRKVSHKIQSAVGRVSHVATESIQGIKLVKSYGGEKYELDRFNDATNQNLHYGTKFERVSSFQTPVLHIVLAIALAITFYLIMLLWDGDSAEAVVFATLAASIAKPFRQLTKINSIIQKGLAAADTIFEVLDLKAESNSGQQKLNAPKGRVELKDVHFGYNQDTPALNGISFAIEPGQTVALVGSSGSGKSTIVSLLLRFYDNQQGSITIDGIPIQSLELHNLREHIALVNQQTILFNDTIAANIAYGSEHIDEARIQDAAKQANAHDFIMALPNGYQTPAGEDGSRLSGGQRQRIAIARALYKNAPILILDEATSALDNESEKQIQSALDELKQGRTTLVIAHRLSTIESADTILVMDNGRIVEAGNHQTLLDRSGVYANLYHSQFS</sequence>
<dbReference type="GO" id="GO:0005886">
    <property type="term" value="C:plasma membrane"/>
    <property type="evidence" value="ECO:0007669"/>
    <property type="project" value="UniProtKB-SubCell"/>
</dbReference>
<keyword evidence="7" id="KW-1278">Translocase</keyword>
<evidence type="ECO:0000256" key="1">
    <source>
        <dbReference type="ARBA" id="ARBA00004651"/>
    </source>
</evidence>
<feature type="transmembrane region" description="Helical" evidence="11">
    <location>
        <begin position="25"/>
        <end position="51"/>
    </location>
</feature>
<keyword evidence="4 11" id="KW-0812">Transmembrane</keyword>
<evidence type="ECO:0000256" key="8">
    <source>
        <dbReference type="ARBA" id="ARBA00022989"/>
    </source>
</evidence>
<keyword evidence="8 11" id="KW-1133">Transmembrane helix</keyword>
<evidence type="ECO:0000256" key="10">
    <source>
        <dbReference type="ARBA" id="ARBA00023136"/>
    </source>
</evidence>
<dbReference type="SUPFAM" id="SSF90123">
    <property type="entry name" value="ABC transporter transmembrane region"/>
    <property type="match status" value="1"/>
</dbReference>
<comment type="caution">
    <text evidence="14">The sequence shown here is derived from an EMBL/GenBank/DDBJ whole genome shotgun (WGS) entry which is preliminary data.</text>
</comment>
<dbReference type="AlphaFoldDB" id="A0AAW7X9D1"/>
<dbReference type="InterPro" id="IPR011917">
    <property type="entry name" value="ABC_transpr_lipidA"/>
</dbReference>
<evidence type="ECO:0000256" key="9">
    <source>
        <dbReference type="ARBA" id="ARBA00023055"/>
    </source>
</evidence>
<keyword evidence="10 11" id="KW-0472">Membrane</keyword>
<evidence type="ECO:0000313" key="15">
    <source>
        <dbReference type="Proteomes" id="UP001169760"/>
    </source>
</evidence>
<dbReference type="PROSITE" id="PS50893">
    <property type="entry name" value="ABC_TRANSPORTER_2"/>
    <property type="match status" value="1"/>
</dbReference>
<dbReference type="PROSITE" id="PS50929">
    <property type="entry name" value="ABC_TM1F"/>
    <property type="match status" value="1"/>
</dbReference>
<dbReference type="Pfam" id="PF00005">
    <property type="entry name" value="ABC_tran"/>
    <property type="match status" value="1"/>
</dbReference>
<feature type="transmembrane region" description="Helical" evidence="11">
    <location>
        <begin position="63"/>
        <end position="87"/>
    </location>
</feature>
<keyword evidence="5" id="KW-0547">Nucleotide-binding</keyword>
<dbReference type="GO" id="GO:0005524">
    <property type="term" value="F:ATP binding"/>
    <property type="evidence" value="ECO:0007669"/>
    <property type="project" value="UniProtKB-KW"/>
</dbReference>
<comment type="subcellular location">
    <subcellularLocation>
        <location evidence="1">Cell membrane</location>
        <topology evidence="1">Multi-pass membrane protein</topology>
    </subcellularLocation>
</comment>